<keyword evidence="1" id="KW-0812">Transmembrane</keyword>
<dbReference type="InterPro" id="IPR025110">
    <property type="entry name" value="AMP-bd_C"/>
</dbReference>
<feature type="domain" description="AMP-binding enzyme C-terminal" evidence="3">
    <location>
        <begin position="305"/>
        <end position="388"/>
    </location>
</feature>
<evidence type="ECO:0000256" key="1">
    <source>
        <dbReference type="SAM" id="Phobius"/>
    </source>
</evidence>
<dbReference type="SUPFAM" id="SSF56801">
    <property type="entry name" value="Acetyl-CoA synthetase-like"/>
    <property type="match status" value="1"/>
</dbReference>
<evidence type="ECO:0000313" key="4">
    <source>
        <dbReference type="EMBL" id="EDP44937.1"/>
    </source>
</evidence>
<evidence type="ECO:0000259" key="3">
    <source>
        <dbReference type="Pfam" id="PF13193"/>
    </source>
</evidence>
<dbReference type="VEuPathDB" id="FungiDB:MGL_0744"/>
<gene>
    <name evidence="4" type="ORF">MGL_0744</name>
</gene>
<reference evidence="4 5" key="1">
    <citation type="journal article" date="2007" name="Proc. Natl. Acad. Sci. U.S.A.">
        <title>Dandruff-associated Malassezia genomes reveal convergent and divergent virulence traits shared with plant and human fungal pathogens.</title>
        <authorList>
            <person name="Xu J."/>
            <person name="Saunders C.W."/>
            <person name="Hu P."/>
            <person name="Grant R.A."/>
            <person name="Boekhout T."/>
            <person name="Kuramae E.E."/>
            <person name="Kronstad J.W."/>
            <person name="Deangelis Y.M."/>
            <person name="Reeder N.L."/>
            <person name="Johnstone K.R."/>
            <person name="Leland M."/>
            <person name="Fieno A.M."/>
            <person name="Begley W.M."/>
            <person name="Sun Y."/>
            <person name="Lacey M.P."/>
            <person name="Chaudhary T."/>
            <person name="Keough T."/>
            <person name="Chu L."/>
            <person name="Sears R."/>
            <person name="Yuan B."/>
            <person name="Dawson T.L.Jr."/>
        </authorList>
    </citation>
    <scope>NUCLEOTIDE SEQUENCE [LARGE SCALE GENOMIC DNA]</scope>
    <source>
        <strain evidence="5">ATCC MYA-4612 / CBS 7966</strain>
    </source>
</reference>
<accession>A8PUQ3</accession>
<name>A8PUQ3_MALGO</name>
<dbReference type="STRING" id="425265.A8PUQ3"/>
<dbReference type="Gene3D" id="3.40.50.980">
    <property type="match status" value="2"/>
</dbReference>
<dbReference type="AlphaFoldDB" id="A8PUQ3"/>
<dbReference type="Pfam" id="PF13193">
    <property type="entry name" value="AMP-binding_C"/>
    <property type="match status" value="1"/>
</dbReference>
<feature type="domain" description="AMP-dependent synthetase/ligase" evidence="2">
    <location>
        <begin position="2"/>
        <end position="283"/>
    </location>
</feature>
<dbReference type="RefSeq" id="XP_001732151.1">
    <property type="nucleotide sequence ID" value="XM_001732099.1"/>
</dbReference>
<feature type="transmembrane region" description="Helical" evidence="1">
    <location>
        <begin position="12"/>
        <end position="32"/>
    </location>
</feature>
<dbReference type="Pfam" id="PF00501">
    <property type="entry name" value="AMP-binding"/>
    <property type="match status" value="1"/>
</dbReference>
<comment type="caution">
    <text evidence="4">The sequence shown here is derived from an EMBL/GenBank/DDBJ whole genome shotgun (WGS) entry which is preliminary data.</text>
</comment>
<dbReference type="GeneID" id="5856457"/>
<evidence type="ECO:0000313" key="5">
    <source>
        <dbReference type="Proteomes" id="UP000008837"/>
    </source>
</evidence>
<dbReference type="PANTHER" id="PTHR24096">
    <property type="entry name" value="LONG-CHAIN-FATTY-ACID--COA LIGASE"/>
    <property type="match status" value="1"/>
</dbReference>
<dbReference type="Gene3D" id="3.30.300.30">
    <property type="match status" value="1"/>
</dbReference>
<dbReference type="InParanoid" id="A8PUQ3"/>
<keyword evidence="5" id="KW-1185">Reference proteome</keyword>
<dbReference type="InterPro" id="IPR000873">
    <property type="entry name" value="AMP-dep_synth/lig_dom"/>
</dbReference>
<dbReference type="OrthoDB" id="1898221at2759"/>
<keyword evidence="1" id="KW-0472">Membrane</keyword>
<evidence type="ECO:0000259" key="2">
    <source>
        <dbReference type="Pfam" id="PF00501"/>
    </source>
</evidence>
<evidence type="ECO:0008006" key="6">
    <source>
        <dbReference type="Google" id="ProtNLM"/>
    </source>
</evidence>
<protein>
    <recommendedName>
        <fullName evidence="6">AMP-dependent synthetase/ligase domain-containing protein</fullName>
    </recommendedName>
</protein>
<sequence length="403" mass="45167">MAFYSENQHDYLLAALGVMMTGAIPALLNPMYKPEELEHVFKLTKPRALLASLNSYENAKNAADSLAKLTGENIDLYVFDEEHEHSFYKRLVEPGIKARDAGDKLVENVQFDPAKQESMFCFSSGTSGLPKAVRLTHMNLIANTIQMTVTLGGRVNKPTYDLYGWYDQPAAPLQEGIDQVHYSLLPQFHCYGMITSIINLHTLTPAIIEAKFSPESFFRAVQKFRVTFAFVVPPILIALVRSPMADKYDLSSIKSLASGAAFLSKELCTMVNDRYGIRITDGYITLHDRVKDIIKYNGYQVAASEIETIVNSLPFVLESAVVAKVVKEDVSHNELPWACIVMRPDKTSLSEKELTKQVLDTVNTRVSGYKKLRGVSWTDQLPKNTSGKVLKRELRKQLSETDS</sequence>
<dbReference type="PANTHER" id="PTHR24096:SF422">
    <property type="entry name" value="BCDNA.GH02901"/>
    <property type="match status" value="1"/>
</dbReference>
<dbReference type="GO" id="GO:0016405">
    <property type="term" value="F:CoA-ligase activity"/>
    <property type="evidence" value="ECO:0007669"/>
    <property type="project" value="TreeGrafter"/>
</dbReference>
<dbReference type="EMBL" id="AAYY01000002">
    <property type="protein sequence ID" value="EDP44937.1"/>
    <property type="molecule type" value="Genomic_DNA"/>
</dbReference>
<proteinExistence type="predicted"/>
<dbReference type="KEGG" id="mgl:MGL_0744"/>
<dbReference type="InterPro" id="IPR045851">
    <property type="entry name" value="AMP-bd_C_sf"/>
</dbReference>
<keyword evidence="1" id="KW-1133">Transmembrane helix</keyword>
<organism evidence="4 5">
    <name type="scientific">Malassezia globosa (strain ATCC MYA-4612 / CBS 7966)</name>
    <name type="common">Dandruff-associated fungus</name>
    <dbReference type="NCBI Taxonomy" id="425265"/>
    <lineage>
        <taxon>Eukaryota</taxon>
        <taxon>Fungi</taxon>
        <taxon>Dikarya</taxon>
        <taxon>Basidiomycota</taxon>
        <taxon>Ustilaginomycotina</taxon>
        <taxon>Malasseziomycetes</taxon>
        <taxon>Malasseziales</taxon>
        <taxon>Malasseziaceae</taxon>
        <taxon>Malassezia</taxon>
    </lineage>
</organism>
<dbReference type="OMA" id="NELPWAC"/>
<dbReference type="Proteomes" id="UP000008837">
    <property type="component" value="Unassembled WGS sequence"/>
</dbReference>